<feature type="region of interest" description="Disordered" evidence="1">
    <location>
        <begin position="37"/>
        <end position="65"/>
    </location>
</feature>
<proteinExistence type="predicted"/>
<reference evidence="2 3" key="1">
    <citation type="submission" date="2020-03" db="EMBL/GenBank/DDBJ databases">
        <title>Propioniciclava sp. nov., isolated from Hydrophilus acuminatus.</title>
        <authorList>
            <person name="Hyun D.-W."/>
            <person name="Bae J.-W."/>
        </authorList>
    </citation>
    <scope>NUCLEOTIDE SEQUENCE [LARGE SCALE GENOMIC DNA]</scope>
    <source>
        <strain evidence="2 3">HDW11</strain>
    </source>
</reference>
<gene>
    <name evidence="2" type="ORF">G7070_02195</name>
</gene>
<sequence length="65" mass="6668">MIPFSRRGEDLVAHVDGFEAALMISLVGQVAELLGGRAPGRSRATRSPSGRASSSPASSSTGPTR</sequence>
<keyword evidence="3" id="KW-1185">Reference proteome</keyword>
<dbReference type="InterPro" id="IPR018561">
    <property type="entry name" value="AosR"/>
</dbReference>
<dbReference type="Pfam" id="PF09438">
    <property type="entry name" value="DUF2017"/>
    <property type="match status" value="1"/>
</dbReference>
<accession>A0A6G7Y3A2</accession>
<dbReference type="EMBL" id="CP049865">
    <property type="protein sequence ID" value="QIK71310.1"/>
    <property type="molecule type" value="Genomic_DNA"/>
</dbReference>
<evidence type="ECO:0000313" key="2">
    <source>
        <dbReference type="EMBL" id="QIK71310.1"/>
    </source>
</evidence>
<organism evidence="2 3">
    <name type="scientific">Propioniciclava coleopterorum</name>
    <dbReference type="NCBI Taxonomy" id="2714937"/>
    <lineage>
        <taxon>Bacteria</taxon>
        <taxon>Bacillati</taxon>
        <taxon>Actinomycetota</taxon>
        <taxon>Actinomycetes</taxon>
        <taxon>Propionibacteriales</taxon>
        <taxon>Propionibacteriaceae</taxon>
        <taxon>Propioniciclava</taxon>
    </lineage>
</organism>
<evidence type="ECO:0000256" key="1">
    <source>
        <dbReference type="SAM" id="MobiDB-lite"/>
    </source>
</evidence>
<evidence type="ECO:0000313" key="3">
    <source>
        <dbReference type="Proteomes" id="UP000501058"/>
    </source>
</evidence>
<dbReference type="KEGG" id="prv:G7070_02195"/>
<protein>
    <submittedName>
        <fullName evidence="2">Uncharacterized protein</fullName>
    </submittedName>
</protein>
<name>A0A6G7Y3A2_9ACTN</name>
<dbReference type="Proteomes" id="UP000501058">
    <property type="component" value="Chromosome"/>
</dbReference>
<dbReference type="AlphaFoldDB" id="A0A6G7Y3A2"/>
<dbReference type="RefSeq" id="WP_166231626.1">
    <property type="nucleotide sequence ID" value="NZ_CP049865.1"/>
</dbReference>